<keyword evidence="2" id="KW-0472">Membrane</keyword>
<dbReference type="SMART" id="SM00278">
    <property type="entry name" value="HhH1"/>
    <property type="match status" value="2"/>
</dbReference>
<dbReference type="GO" id="GO:0015627">
    <property type="term" value="C:type II protein secretion system complex"/>
    <property type="evidence" value="ECO:0007669"/>
    <property type="project" value="TreeGrafter"/>
</dbReference>
<dbReference type="GO" id="GO:0006281">
    <property type="term" value="P:DNA repair"/>
    <property type="evidence" value="ECO:0007669"/>
    <property type="project" value="InterPro"/>
</dbReference>
<dbReference type="SUPFAM" id="SSF47781">
    <property type="entry name" value="RuvA domain 2-like"/>
    <property type="match status" value="1"/>
</dbReference>
<keyword evidence="4" id="KW-0238">DNA-binding</keyword>
<evidence type="ECO:0000313" key="4">
    <source>
        <dbReference type="EMBL" id="KFI81073.1"/>
    </source>
</evidence>
<comment type="caution">
    <text evidence="4">The sequence shown here is derived from an EMBL/GenBank/DDBJ whole genome shotgun (WGS) entry which is preliminary data.</text>
</comment>
<dbReference type="InterPro" id="IPR004509">
    <property type="entry name" value="Competence_ComEA_HhH"/>
</dbReference>
<dbReference type="PANTHER" id="PTHR21180">
    <property type="entry name" value="ENDONUCLEASE/EXONUCLEASE/PHOSPHATASE FAMILY DOMAIN-CONTAINING PROTEIN 1"/>
    <property type="match status" value="1"/>
</dbReference>
<feature type="domain" description="Helix-hairpin-helix DNA-binding motif class 1" evidence="3">
    <location>
        <begin position="211"/>
        <end position="230"/>
    </location>
</feature>
<dbReference type="OrthoDB" id="9758724at2"/>
<evidence type="ECO:0000313" key="5">
    <source>
        <dbReference type="Proteomes" id="UP000029050"/>
    </source>
</evidence>
<proteinExistence type="predicted"/>
<organism evidence="4 5">
    <name type="scientific">Bifidobacterium psychraerophilum</name>
    <dbReference type="NCBI Taxonomy" id="218140"/>
    <lineage>
        <taxon>Bacteria</taxon>
        <taxon>Bacillati</taxon>
        <taxon>Actinomycetota</taxon>
        <taxon>Actinomycetes</taxon>
        <taxon>Bifidobacteriales</taxon>
        <taxon>Bifidobacteriaceae</taxon>
        <taxon>Bifidobacterium</taxon>
    </lineage>
</organism>
<dbReference type="GO" id="GO:0015628">
    <property type="term" value="P:protein secretion by the type II secretion system"/>
    <property type="evidence" value="ECO:0007669"/>
    <property type="project" value="TreeGrafter"/>
</dbReference>
<dbReference type="AlphaFoldDB" id="A0A087CCS3"/>
<evidence type="ECO:0000256" key="1">
    <source>
        <dbReference type="SAM" id="MobiDB-lite"/>
    </source>
</evidence>
<dbReference type="InterPro" id="IPR051675">
    <property type="entry name" value="Endo/Exo/Phosphatase_dom_1"/>
</dbReference>
<dbReference type="PANTHER" id="PTHR21180:SF32">
    <property type="entry name" value="ENDONUCLEASE_EXONUCLEASE_PHOSPHATASE FAMILY DOMAIN-CONTAINING PROTEIN 1"/>
    <property type="match status" value="1"/>
</dbReference>
<name>A0A087CCS3_9BIFI</name>
<reference evidence="4 5" key="1">
    <citation type="submission" date="2014-03" db="EMBL/GenBank/DDBJ databases">
        <title>Genomics of Bifidobacteria.</title>
        <authorList>
            <person name="Ventura M."/>
            <person name="Milani C."/>
            <person name="Lugli G.A."/>
        </authorList>
    </citation>
    <scope>NUCLEOTIDE SEQUENCE [LARGE SCALE GENOMIC DNA]</scope>
    <source>
        <strain evidence="4 5">LMG 21775</strain>
    </source>
</reference>
<feature type="transmembrane region" description="Helical" evidence="2">
    <location>
        <begin position="104"/>
        <end position="130"/>
    </location>
</feature>
<dbReference type="eggNOG" id="COG1555">
    <property type="taxonomic scope" value="Bacteria"/>
</dbReference>
<dbReference type="NCBIfam" id="TIGR00426">
    <property type="entry name" value="competence protein ComEA helix-hairpin-helix repeat region"/>
    <property type="match status" value="1"/>
</dbReference>
<sequence>MLDRAAIEGPDSDAAEGDGRRPSASGGDAFDAGQVGLQKGHTLDHAGDHPLGFAVGHPPGLAELLAQADGHGRDGDGLGTQGDALSGENGGARRTPRVRDEARLHFGIGHALIVILILVAALCASLTLLIQQARNYAAFERQSWTLAKSRESPSQTEMHPDPGTTPSDPGSPSGEPSADSSAQPSDEVPAAPSVEASHTSALIDLNTASSADLTTIKGIGPVTAEKIVAYRSTIGRFHSVDQLLDVQGIGVKTLEKLRPHLTVQ</sequence>
<feature type="compositionally biased region" description="Low complexity" evidence="1">
    <location>
        <begin position="161"/>
        <end position="182"/>
    </location>
</feature>
<dbReference type="STRING" id="218140.BPSY_1479"/>
<accession>A0A087CCS3</accession>
<feature type="compositionally biased region" description="Polar residues" evidence="1">
    <location>
        <begin position="147"/>
        <end position="157"/>
    </location>
</feature>
<feature type="region of interest" description="Disordered" evidence="1">
    <location>
        <begin position="147"/>
        <end position="196"/>
    </location>
</feature>
<dbReference type="Proteomes" id="UP000029050">
    <property type="component" value="Unassembled WGS sequence"/>
</dbReference>
<feature type="domain" description="Helix-hairpin-helix DNA-binding motif class 1" evidence="3">
    <location>
        <begin position="241"/>
        <end position="260"/>
    </location>
</feature>
<dbReference type="Pfam" id="PF12836">
    <property type="entry name" value="HHH_3"/>
    <property type="match status" value="1"/>
</dbReference>
<keyword evidence="2" id="KW-1133">Transmembrane helix</keyword>
<feature type="region of interest" description="Disordered" evidence="1">
    <location>
        <begin position="1"/>
        <end position="34"/>
    </location>
</feature>
<evidence type="ECO:0000259" key="3">
    <source>
        <dbReference type="SMART" id="SM00278"/>
    </source>
</evidence>
<dbReference type="InterPro" id="IPR010994">
    <property type="entry name" value="RuvA_2-like"/>
</dbReference>
<feature type="region of interest" description="Disordered" evidence="1">
    <location>
        <begin position="68"/>
        <end position="96"/>
    </location>
</feature>
<dbReference type="InterPro" id="IPR003583">
    <property type="entry name" value="Hlx-hairpin-Hlx_DNA-bd_motif"/>
</dbReference>
<dbReference type="RefSeq" id="WP_051921832.1">
    <property type="nucleotide sequence ID" value="NZ_JGZI01000010.1"/>
</dbReference>
<dbReference type="GeneID" id="98300668"/>
<keyword evidence="2" id="KW-0812">Transmembrane</keyword>
<gene>
    <name evidence="4" type="ORF">BPSY_1479</name>
</gene>
<dbReference type="EMBL" id="JGZI01000010">
    <property type="protein sequence ID" value="KFI81073.1"/>
    <property type="molecule type" value="Genomic_DNA"/>
</dbReference>
<keyword evidence="5" id="KW-1185">Reference proteome</keyword>
<dbReference type="GO" id="GO:0003677">
    <property type="term" value="F:DNA binding"/>
    <property type="evidence" value="ECO:0007669"/>
    <property type="project" value="UniProtKB-KW"/>
</dbReference>
<evidence type="ECO:0000256" key="2">
    <source>
        <dbReference type="SAM" id="Phobius"/>
    </source>
</evidence>
<protein>
    <submittedName>
        <fullName evidence="4">DNA uptake protein and related DNA-binding protein</fullName>
    </submittedName>
</protein>
<dbReference type="Gene3D" id="1.10.150.320">
    <property type="entry name" value="Photosystem II 12 kDa extrinsic protein"/>
    <property type="match status" value="1"/>
</dbReference>